<dbReference type="SUPFAM" id="SSF53822">
    <property type="entry name" value="Periplasmic binding protein-like I"/>
    <property type="match status" value="1"/>
</dbReference>
<keyword evidence="3" id="KW-0732">Signal</keyword>
<dbReference type="PANTHER" id="PTHR30036">
    <property type="entry name" value="D-XYLOSE-BINDING PERIPLASMIC PROTEIN"/>
    <property type="match status" value="1"/>
</dbReference>
<keyword evidence="6" id="KW-1185">Reference proteome</keyword>
<comment type="subcellular location">
    <subcellularLocation>
        <location evidence="1">Cell envelope</location>
    </subcellularLocation>
</comment>
<protein>
    <submittedName>
        <fullName evidence="5">Substrate-binding domain-containing protein</fullName>
    </submittedName>
</protein>
<evidence type="ECO:0000256" key="1">
    <source>
        <dbReference type="ARBA" id="ARBA00004196"/>
    </source>
</evidence>
<dbReference type="EMBL" id="JAIQZJ010000008">
    <property type="protein sequence ID" value="MBZ5739565.1"/>
    <property type="molecule type" value="Genomic_DNA"/>
</dbReference>
<dbReference type="Pfam" id="PF13407">
    <property type="entry name" value="Peripla_BP_4"/>
    <property type="match status" value="1"/>
</dbReference>
<comment type="similarity">
    <text evidence="2">Belongs to the bacterial solute-binding protein 2 family.</text>
</comment>
<gene>
    <name evidence="5" type="ORF">K8U61_15430</name>
</gene>
<dbReference type="InterPro" id="IPR025997">
    <property type="entry name" value="SBP_2_dom"/>
</dbReference>
<comment type="caution">
    <text evidence="5">The sequence shown here is derived from an EMBL/GenBank/DDBJ whole genome shotgun (WGS) entry which is preliminary data.</text>
</comment>
<dbReference type="PANTHER" id="PTHR30036:SF7">
    <property type="entry name" value="ABC TRANSPORTER PERIPLASMIC-BINDING PROTEIN YPHF"/>
    <property type="match status" value="1"/>
</dbReference>
<feature type="domain" description="Periplasmic binding protein" evidence="4">
    <location>
        <begin position="88"/>
        <end position="346"/>
    </location>
</feature>
<dbReference type="InterPro" id="IPR028082">
    <property type="entry name" value="Peripla_BP_I"/>
</dbReference>
<dbReference type="PROSITE" id="PS51257">
    <property type="entry name" value="PROKAR_LIPOPROTEIN"/>
    <property type="match status" value="1"/>
</dbReference>
<evidence type="ECO:0000256" key="3">
    <source>
        <dbReference type="SAM" id="SignalP"/>
    </source>
</evidence>
<sequence>MFRSRMLAAVAVAVAAALTLAACGSSDSSSGGGGATAQSDLDWASSTTAKLFEGTDRPLPSSGPEAVTGKTVWAITCAATAPGCDMPAEGFADAAQHLGWTTKVVDGKLDPTVYNSSIRAAGAAHVDAVALFGVDCSSTEGAIKAVQAEGVKVFGINALDCDDTYSSGGQPLFDGSMKWGPDSSSYGDFLDDQVGPSIAAWVVDTTNGAGNILVMTEDDNATTHHVGDAEVATLKAKCGGCTVNTVPYTGGDLVDGGVQSKLSAALQKYPDAGVVMTPVDATILLGAGAAVEQARASGRTILLVGEEGVPGSIALIKKGDQDFALGRPWTWTGWAAADALNRFFAGDQQVDAGFGFGAMDADHPPTSDVYDGNAKSAGYQANYLKIWGVS</sequence>
<evidence type="ECO:0000256" key="2">
    <source>
        <dbReference type="ARBA" id="ARBA00007639"/>
    </source>
</evidence>
<accession>A0ABS7UFG5</accession>
<evidence type="ECO:0000259" key="4">
    <source>
        <dbReference type="Pfam" id="PF13407"/>
    </source>
</evidence>
<evidence type="ECO:0000313" key="5">
    <source>
        <dbReference type="EMBL" id="MBZ5739565.1"/>
    </source>
</evidence>
<dbReference type="Proteomes" id="UP000780875">
    <property type="component" value="Unassembled WGS sequence"/>
</dbReference>
<dbReference type="InterPro" id="IPR050555">
    <property type="entry name" value="Bact_Solute-Bind_Prot2"/>
</dbReference>
<proteinExistence type="inferred from homology"/>
<feature type="chain" id="PRO_5046390447" evidence="3">
    <location>
        <begin position="22"/>
        <end position="390"/>
    </location>
</feature>
<name>A0ABS7UFG5_9ACTN</name>
<feature type="signal peptide" evidence="3">
    <location>
        <begin position="1"/>
        <end position="21"/>
    </location>
</feature>
<dbReference type="Gene3D" id="3.40.50.2300">
    <property type="match status" value="2"/>
</dbReference>
<evidence type="ECO:0000313" key="6">
    <source>
        <dbReference type="Proteomes" id="UP000780875"/>
    </source>
</evidence>
<dbReference type="RefSeq" id="WP_224123929.1">
    <property type="nucleotide sequence ID" value="NZ_JAIQZJ010000008.1"/>
</dbReference>
<organism evidence="5 6">
    <name type="scientific">Nocardioides mangrovi</name>
    <dbReference type="NCBI Taxonomy" id="2874580"/>
    <lineage>
        <taxon>Bacteria</taxon>
        <taxon>Bacillati</taxon>
        <taxon>Actinomycetota</taxon>
        <taxon>Actinomycetes</taxon>
        <taxon>Propionibacteriales</taxon>
        <taxon>Nocardioidaceae</taxon>
        <taxon>Nocardioides</taxon>
    </lineage>
</organism>
<reference evidence="5 6" key="1">
    <citation type="submission" date="2021-09" db="EMBL/GenBank/DDBJ databases">
        <title>Whole genome sequence of Nocardioides sp. GBK3QG-3.</title>
        <authorList>
            <person name="Tuo L."/>
        </authorList>
    </citation>
    <scope>NUCLEOTIDE SEQUENCE [LARGE SCALE GENOMIC DNA]</scope>
    <source>
        <strain evidence="5 6">GBK3QG-3</strain>
    </source>
</reference>